<gene>
    <name evidence="1" type="ORF">D1Z90_00180</name>
</gene>
<dbReference type="Proteomes" id="UP000283255">
    <property type="component" value="Unassembled WGS sequence"/>
</dbReference>
<evidence type="ECO:0000313" key="2">
    <source>
        <dbReference type="Proteomes" id="UP000283255"/>
    </source>
</evidence>
<keyword evidence="2" id="KW-1185">Reference proteome</keyword>
<accession>A0A418YJQ3</accession>
<evidence type="ECO:0000313" key="1">
    <source>
        <dbReference type="EMBL" id="RJG51196.1"/>
    </source>
</evidence>
<dbReference type="OrthoDB" id="5828847at2"/>
<protein>
    <submittedName>
        <fullName evidence="1">DUF2789 domain-containing protein</fullName>
    </submittedName>
</protein>
<name>A0A418YJQ3_9GAMM</name>
<dbReference type="InterPro" id="IPR021250">
    <property type="entry name" value="DUF2789"/>
</dbReference>
<dbReference type="AlphaFoldDB" id="A0A418YJQ3"/>
<comment type="caution">
    <text evidence="1">The sequence shown here is derived from an EMBL/GenBank/DDBJ whole genome shotgun (WGS) entry which is preliminary data.</text>
</comment>
<dbReference type="InterPro" id="IPR038086">
    <property type="entry name" value="DUF2789_sf"/>
</dbReference>
<organism evidence="1 2">
    <name type="scientific">Motilimonas pumila</name>
    <dbReference type="NCBI Taxonomy" id="2303987"/>
    <lineage>
        <taxon>Bacteria</taxon>
        <taxon>Pseudomonadati</taxon>
        <taxon>Pseudomonadota</taxon>
        <taxon>Gammaproteobacteria</taxon>
        <taxon>Alteromonadales</taxon>
        <taxon>Alteromonadales genera incertae sedis</taxon>
        <taxon>Motilimonas</taxon>
    </lineage>
</organism>
<reference evidence="1 2" key="1">
    <citation type="submission" date="2018-09" db="EMBL/GenBank/DDBJ databases">
        <authorList>
            <person name="Wang F."/>
        </authorList>
    </citation>
    <scope>NUCLEOTIDE SEQUENCE [LARGE SCALE GENOMIC DNA]</scope>
    <source>
        <strain evidence="1 2">PLHSC7-2</strain>
    </source>
</reference>
<dbReference type="Pfam" id="PF10982">
    <property type="entry name" value="DUF2789"/>
    <property type="match status" value="1"/>
</dbReference>
<dbReference type="Gene3D" id="1.10.10.1130">
    <property type="entry name" value="Uncharacterised protein PF10982, DUF2789"/>
    <property type="match status" value="1"/>
</dbReference>
<sequence>MDYSQPTISRLFSQLGLDNDEVSIQRFARQHQLDNTTLLADAKFWNDSQADFIREQIWQDSDWAEVIDQLDNMLRQG</sequence>
<proteinExistence type="predicted"/>
<reference evidence="1 2" key="2">
    <citation type="submission" date="2019-01" db="EMBL/GenBank/DDBJ databases">
        <title>Motilimonas pumilus sp. nov., isolated from the gut of sea cucumber (Apostichopus japonicus).</title>
        <authorList>
            <person name="Wang F.-Q."/>
            <person name="Ren L.-H."/>
            <person name="Lin Y.-W."/>
            <person name="Sun G.-H."/>
            <person name="Du Z.-J."/>
            <person name="Zhao J.-X."/>
            <person name="Liu X.-J."/>
            <person name="Liu L.-J."/>
        </authorList>
    </citation>
    <scope>NUCLEOTIDE SEQUENCE [LARGE SCALE GENOMIC DNA]</scope>
    <source>
        <strain evidence="1 2">PLHSC7-2</strain>
    </source>
</reference>
<dbReference type="EMBL" id="QZCH01000001">
    <property type="protein sequence ID" value="RJG51196.1"/>
    <property type="molecule type" value="Genomic_DNA"/>
</dbReference>
<dbReference type="RefSeq" id="WP_119908744.1">
    <property type="nucleotide sequence ID" value="NZ_QZCH01000001.1"/>
</dbReference>